<feature type="compositionally biased region" description="Acidic residues" evidence="4">
    <location>
        <begin position="45"/>
        <end position="60"/>
    </location>
</feature>
<comment type="similarity">
    <text evidence="2">Belongs to the MYBBP1A family.</text>
</comment>
<dbReference type="PANTHER" id="PTHR13213">
    <property type="entry name" value="MYB-BINDING PROTEIN 1A FAMILY MEMBER"/>
    <property type="match status" value="1"/>
</dbReference>
<dbReference type="EMBL" id="KV425580">
    <property type="protein sequence ID" value="KZT24137.1"/>
    <property type="molecule type" value="Genomic_DNA"/>
</dbReference>
<dbReference type="InterPro" id="IPR016024">
    <property type="entry name" value="ARM-type_fold"/>
</dbReference>
<dbReference type="OrthoDB" id="342531at2759"/>
<feature type="compositionally biased region" description="Basic and acidic residues" evidence="4">
    <location>
        <begin position="793"/>
        <end position="810"/>
    </location>
</feature>
<dbReference type="InterPro" id="IPR007015">
    <property type="entry name" value="DNA_pol_V/MYBBP1A"/>
</dbReference>
<dbReference type="Proteomes" id="UP000076761">
    <property type="component" value="Unassembled WGS sequence"/>
</dbReference>
<keyword evidence="6" id="KW-1185">Reference proteome</keyword>
<feature type="region of interest" description="Disordered" evidence="4">
    <location>
        <begin position="758"/>
        <end position="836"/>
    </location>
</feature>
<dbReference type="PANTHER" id="PTHR13213:SF2">
    <property type="entry name" value="MYB-BINDING PROTEIN 1A"/>
    <property type="match status" value="1"/>
</dbReference>
<reference evidence="5 6" key="1">
    <citation type="journal article" date="2016" name="Mol. Biol. Evol.">
        <title>Comparative Genomics of Early-Diverging Mushroom-Forming Fungi Provides Insights into the Origins of Lignocellulose Decay Capabilities.</title>
        <authorList>
            <person name="Nagy L.G."/>
            <person name="Riley R."/>
            <person name="Tritt A."/>
            <person name="Adam C."/>
            <person name="Daum C."/>
            <person name="Floudas D."/>
            <person name="Sun H."/>
            <person name="Yadav J.S."/>
            <person name="Pangilinan J."/>
            <person name="Larsson K.H."/>
            <person name="Matsuura K."/>
            <person name="Barry K."/>
            <person name="Labutti K."/>
            <person name="Kuo R."/>
            <person name="Ohm R.A."/>
            <person name="Bhattacharya S.S."/>
            <person name="Shirouzu T."/>
            <person name="Yoshinaga Y."/>
            <person name="Martin F.M."/>
            <person name="Grigoriev I.V."/>
            <person name="Hibbett D.S."/>
        </authorList>
    </citation>
    <scope>NUCLEOTIDE SEQUENCE [LARGE SCALE GENOMIC DNA]</scope>
    <source>
        <strain evidence="5 6">HHB14362 ss-1</strain>
    </source>
</reference>
<dbReference type="Pfam" id="PF04931">
    <property type="entry name" value="DNA_pol_phi"/>
    <property type="match status" value="1"/>
</dbReference>
<feature type="compositionally biased region" description="Acidic residues" evidence="4">
    <location>
        <begin position="758"/>
        <end position="792"/>
    </location>
</feature>
<dbReference type="GO" id="GO:0005730">
    <property type="term" value="C:nucleolus"/>
    <property type="evidence" value="ECO:0007669"/>
    <property type="project" value="InterPro"/>
</dbReference>
<evidence type="ECO:0000256" key="1">
    <source>
        <dbReference type="ARBA" id="ARBA00004123"/>
    </source>
</evidence>
<organism evidence="5 6">
    <name type="scientific">Neolentinus lepideus HHB14362 ss-1</name>
    <dbReference type="NCBI Taxonomy" id="1314782"/>
    <lineage>
        <taxon>Eukaryota</taxon>
        <taxon>Fungi</taxon>
        <taxon>Dikarya</taxon>
        <taxon>Basidiomycota</taxon>
        <taxon>Agaricomycotina</taxon>
        <taxon>Agaricomycetes</taxon>
        <taxon>Gloeophyllales</taxon>
        <taxon>Gloeophyllaceae</taxon>
        <taxon>Neolentinus</taxon>
    </lineage>
</organism>
<evidence type="ECO:0000313" key="6">
    <source>
        <dbReference type="Proteomes" id="UP000076761"/>
    </source>
</evidence>
<dbReference type="AlphaFoldDB" id="A0A165RQI9"/>
<dbReference type="SUPFAM" id="SSF48371">
    <property type="entry name" value="ARM repeat"/>
    <property type="match status" value="1"/>
</dbReference>
<evidence type="ECO:0000256" key="4">
    <source>
        <dbReference type="SAM" id="MobiDB-lite"/>
    </source>
</evidence>
<comment type="subcellular location">
    <subcellularLocation>
        <location evidence="1">Nucleus</location>
    </subcellularLocation>
</comment>
<protein>
    <recommendedName>
        <fullName evidence="7">DNA-directed DNA polymerase</fullName>
    </recommendedName>
</protein>
<gene>
    <name evidence="5" type="ORF">NEOLEDRAFT_1117111</name>
</gene>
<feature type="region of interest" description="Disordered" evidence="4">
    <location>
        <begin position="1170"/>
        <end position="1201"/>
    </location>
</feature>
<sequence>MSTTLPLFWHLSSNNKKERIDASVKLIGALEQFQAQFIPKASPETTEDEEENSEKEEDALDTLNAQDVSYSIRRLIRGLASPRESSRLGFAVALTELLSRISTVTCSQIVSLIMDCSKTQGSMTGQEERDMLFARLFGLTSIIQSGLIVRDTPLLTSASFSTIASSLASYQEVMKQLIELGEKKSWLRESAWWTLGLTFDTLVRSSVLWKDDAIEATFDMIYEEKSWSPEKVAITVTLQDQYPQKDWRKHLSPTFKNPRILNTANLATLAKILQESASDEDGETGLKAAAAGAWKPQVHYVWDIILDALLPAEASTKQPQGSLQEFFRIVVDDSLFAATSSAERKYWGFQVFGKALRHVDASDMPMLFTKNFMRCWINHLSKQDRYLHKVAKQVATEMQSIVQKNPTMGFTLILQLTGVHGNRQFDKLTRTKTVESILTSMDADGIKNYIDYLLGQVNEEVTETTDVQAVNSRRLWIVDQLSALIRNGTVPKQDEWISTVLEWLTIHGLFEIKKTSEKSSYLALRCIPTPPLSDELRESCRAKLLSCLADLLTSFPTKKSGKTGQTITLCSDAETSFSDVSKLVNDGQSWIARTLDVVSDLEKNKKHASLLAGLDEDHQHLRSRANGIVSPLDNASEEQGDLIQGAKALIQATLIYQLCNAGEEDGPRAEALESCLEAASRLLESRKKGKKRRKSEAAEELPLPVDVFVDTIIGFLEEPSSYMRAVANHSFTRLSHCVQESTIDLILAQLERRNPSELLEDNDEAMSADGEDALDDEDSAKDDGSSAEDESDEKGSEVEEPDLELRKEVEAALEASGVKPTAEDSEEDSEEETMDDDQMMALDEQLAAVFKTRTVEAKKGKDVNAQREATHFKNRVLDLVDILVKTNPGSSFITRFIMPLLELMSGCSKDEEHLSRKAGGLLRSRIGKLKEVPSEVEVEQASKLLGDLHTQARRVRSAEILASFSQCSVYLSRLLLHSGAEIPVLTAYRESLKDFVSRKSSSLNAQFFQDFIRYFPSSAWQLRNAMLEVIEKAVNTYRQYQTYMLLQGLLTRLPDLETRYQEVIEFMPSLRQNLYKVLGDAGGSTSTLSSVQMKDVFKLALTAVRQTERLIRSSDSIAKIWDPCCWENLLTKLQTSERFKSSIGLHALCTQMSRAAAGCTGFAAGASAKRKASAAENDGDPGEEGAPPLKAKRVKTKRTKS</sequence>
<dbReference type="FunCoup" id="A0A165RQI9">
    <property type="interactions" value="435"/>
</dbReference>
<accession>A0A165RQI9</accession>
<evidence type="ECO:0000256" key="3">
    <source>
        <dbReference type="ARBA" id="ARBA00023242"/>
    </source>
</evidence>
<feature type="compositionally biased region" description="Basic residues" evidence="4">
    <location>
        <begin position="1190"/>
        <end position="1201"/>
    </location>
</feature>
<feature type="compositionally biased region" description="Acidic residues" evidence="4">
    <location>
        <begin position="823"/>
        <end position="836"/>
    </location>
</feature>
<proteinExistence type="inferred from homology"/>
<keyword evidence="3" id="KW-0539">Nucleus</keyword>
<dbReference type="GO" id="GO:0006355">
    <property type="term" value="P:regulation of DNA-templated transcription"/>
    <property type="evidence" value="ECO:0007669"/>
    <property type="project" value="InterPro"/>
</dbReference>
<evidence type="ECO:0000256" key="2">
    <source>
        <dbReference type="ARBA" id="ARBA00006809"/>
    </source>
</evidence>
<feature type="region of interest" description="Disordered" evidence="4">
    <location>
        <begin position="38"/>
        <end position="60"/>
    </location>
</feature>
<dbReference type="STRING" id="1314782.A0A165RQI9"/>
<dbReference type="InParanoid" id="A0A165RQI9"/>
<evidence type="ECO:0008006" key="7">
    <source>
        <dbReference type="Google" id="ProtNLM"/>
    </source>
</evidence>
<name>A0A165RQI9_9AGAM</name>
<evidence type="ECO:0000313" key="5">
    <source>
        <dbReference type="EMBL" id="KZT24137.1"/>
    </source>
</evidence>
<dbReference type="GO" id="GO:0000182">
    <property type="term" value="F:rDNA binding"/>
    <property type="evidence" value="ECO:0007669"/>
    <property type="project" value="TreeGrafter"/>
</dbReference>